<gene>
    <name evidence="11" type="ORF">JOC27_000396</name>
</gene>
<keyword evidence="11" id="KW-0282">Flagellum</keyword>
<organism evidence="11 12">
    <name type="scientific">Sporolactobacillus spathodeae</name>
    <dbReference type="NCBI Taxonomy" id="1465502"/>
    <lineage>
        <taxon>Bacteria</taxon>
        <taxon>Bacillati</taxon>
        <taxon>Bacillota</taxon>
        <taxon>Bacilli</taxon>
        <taxon>Bacillales</taxon>
        <taxon>Sporolactobacillaceae</taxon>
        <taxon>Sporolactobacillus</taxon>
    </lineage>
</organism>
<evidence type="ECO:0000256" key="4">
    <source>
        <dbReference type="ARBA" id="ARBA00022475"/>
    </source>
</evidence>
<evidence type="ECO:0000256" key="10">
    <source>
        <dbReference type="RuleBase" id="RU364125"/>
    </source>
</evidence>
<evidence type="ECO:0000256" key="5">
    <source>
        <dbReference type="ARBA" id="ARBA00022500"/>
    </source>
</evidence>
<keyword evidence="4 10" id="KW-1003">Cell membrane</keyword>
<keyword evidence="12" id="KW-1185">Reference proteome</keyword>
<evidence type="ECO:0000256" key="7">
    <source>
        <dbReference type="ARBA" id="ARBA00022779"/>
    </source>
</evidence>
<evidence type="ECO:0000256" key="1">
    <source>
        <dbReference type="ARBA" id="ARBA00002254"/>
    </source>
</evidence>
<sequence>MFRSRGMNIAFLIMTVVLIGAVIAYFVLVHAADDGKNVKDPDIDQIVNNLTVSTGEITTNIKDDHFIKVDFNIQVSNKLARDELEKRSFQVKNAVIYTVSGMTTQDLSDQQGIANLENQVMTRVNGFLKSGKVTHVYTTEKVVQ</sequence>
<keyword evidence="7 10" id="KW-0283">Flagellar rotation</keyword>
<comment type="caution">
    <text evidence="11">The sequence shown here is derived from an EMBL/GenBank/DDBJ whole genome shotgun (WGS) entry which is preliminary data.</text>
</comment>
<comment type="similarity">
    <text evidence="3 10">Belongs to the FliL family.</text>
</comment>
<keyword evidence="8" id="KW-1133">Transmembrane helix</keyword>
<dbReference type="Proteomes" id="UP000823201">
    <property type="component" value="Unassembled WGS sequence"/>
</dbReference>
<evidence type="ECO:0000256" key="3">
    <source>
        <dbReference type="ARBA" id="ARBA00008281"/>
    </source>
</evidence>
<comment type="subcellular location">
    <subcellularLocation>
        <location evidence="2">Cell membrane</location>
        <topology evidence="2">Single-pass membrane protein</topology>
    </subcellularLocation>
</comment>
<accession>A0ABS2Q699</accession>
<proteinExistence type="inferred from homology"/>
<dbReference type="PANTHER" id="PTHR35091:SF2">
    <property type="entry name" value="FLAGELLAR PROTEIN FLIL"/>
    <property type="match status" value="1"/>
</dbReference>
<keyword evidence="6" id="KW-0812">Transmembrane</keyword>
<keyword evidence="11" id="KW-0966">Cell projection</keyword>
<evidence type="ECO:0000313" key="11">
    <source>
        <dbReference type="EMBL" id="MBM7656955.1"/>
    </source>
</evidence>
<dbReference type="RefSeq" id="WP_205005322.1">
    <property type="nucleotide sequence ID" value="NZ_CBCRXA010000003.1"/>
</dbReference>
<comment type="function">
    <text evidence="1 10">Controls the rotational direction of flagella during chemotaxis.</text>
</comment>
<keyword evidence="11" id="KW-0969">Cilium</keyword>
<dbReference type="EMBL" id="JAFBEV010000003">
    <property type="protein sequence ID" value="MBM7656955.1"/>
    <property type="molecule type" value="Genomic_DNA"/>
</dbReference>
<evidence type="ECO:0000256" key="6">
    <source>
        <dbReference type="ARBA" id="ARBA00022692"/>
    </source>
</evidence>
<evidence type="ECO:0000313" key="12">
    <source>
        <dbReference type="Proteomes" id="UP000823201"/>
    </source>
</evidence>
<evidence type="ECO:0000256" key="2">
    <source>
        <dbReference type="ARBA" id="ARBA00004162"/>
    </source>
</evidence>
<keyword evidence="5 10" id="KW-0145">Chemotaxis</keyword>
<name>A0ABS2Q699_9BACL</name>
<keyword evidence="9 10" id="KW-0472">Membrane</keyword>
<dbReference type="PANTHER" id="PTHR35091">
    <property type="entry name" value="FLAGELLAR PROTEIN FLIL"/>
    <property type="match status" value="1"/>
</dbReference>
<dbReference type="InterPro" id="IPR005503">
    <property type="entry name" value="FliL"/>
</dbReference>
<dbReference type="Pfam" id="PF03748">
    <property type="entry name" value="FliL"/>
    <property type="match status" value="1"/>
</dbReference>
<evidence type="ECO:0000256" key="9">
    <source>
        <dbReference type="ARBA" id="ARBA00023136"/>
    </source>
</evidence>
<evidence type="ECO:0000256" key="8">
    <source>
        <dbReference type="ARBA" id="ARBA00022989"/>
    </source>
</evidence>
<protein>
    <recommendedName>
        <fullName evidence="10">Flagellar protein FliL</fullName>
    </recommendedName>
</protein>
<reference evidence="11 12" key="1">
    <citation type="submission" date="2021-01" db="EMBL/GenBank/DDBJ databases">
        <title>Genomic Encyclopedia of Type Strains, Phase IV (KMG-IV): sequencing the most valuable type-strain genomes for metagenomic binning, comparative biology and taxonomic classification.</title>
        <authorList>
            <person name="Goeker M."/>
        </authorList>
    </citation>
    <scope>NUCLEOTIDE SEQUENCE [LARGE SCALE GENOMIC DNA]</scope>
    <source>
        <strain evidence="11 12">DSM 100968</strain>
    </source>
</reference>